<dbReference type="GO" id="GO:0009507">
    <property type="term" value="C:chloroplast"/>
    <property type="evidence" value="ECO:0007669"/>
    <property type="project" value="UniProtKB-SubCell"/>
</dbReference>
<keyword evidence="4 9" id="KW-0001">2Fe-2S</keyword>
<dbReference type="AlphaFoldDB" id="A0A1D1ZFJ7"/>
<evidence type="ECO:0000313" key="11">
    <source>
        <dbReference type="EMBL" id="JAT65752.1"/>
    </source>
</evidence>
<gene>
    <name evidence="11" type="primary">FDX3_2</name>
    <name evidence="11" type="ORF">g.54784</name>
</gene>
<dbReference type="GO" id="GO:0046872">
    <property type="term" value="F:metal ion binding"/>
    <property type="evidence" value="ECO:0007669"/>
    <property type="project" value="UniProtKB-KW"/>
</dbReference>
<dbReference type="InterPro" id="IPR010241">
    <property type="entry name" value="Fd_pln"/>
</dbReference>
<evidence type="ECO:0000256" key="1">
    <source>
        <dbReference type="ARBA" id="ARBA00004229"/>
    </source>
</evidence>
<keyword evidence="9" id="KW-0934">Plastid</keyword>
<dbReference type="PROSITE" id="PS51085">
    <property type="entry name" value="2FE2S_FER_2"/>
    <property type="match status" value="1"/>
</dbReference>
<name>A0A1D1ZFJ7_9ARAE</name>
<dbReference type="GO" id="GO:0022900">
    <property type="term" value="P:electron transport chain"/>
    <property type="evidence" value="ECO:0007669"/>
    <property type="project" value="InterPro"/>
</dbReference>
<dbReference type="EMBL" id="GDJX01002184">
    <property type="protein sequence ID" value="JAT65752.1"/>
    <property type="molecule type" value="Transcribed_RNA"/>
</dbReference>
<dbReference type="Pfam" id="PF00111">
    <property type="entry name" value="Fer2"/>
    <property type="match status" value="1"/>
</dbReference>
<evidence type="ECO:0000256" key="9">
    <source>
        <dbReference type="RuleBase" id="RU364001"/>
    </source>
</evidence>
<dbReference type="InterPro" id="IPR006058">
    <property type="entry name" value="2Fe2S_fd_BS"/>
</dbReference>
<keyword evidence="9" id="KW-0150">Chloroplast</keyword>
<sequence>ISGPIKKPSAGKGEGALRPAINNCAKALFTVASGEGSSTVEGDPSVICSRSVGLPCSYLCSPPDKLTMSTVILPAASLPTACTFRVNISGKSTFALVKSPPSLGSLKSTSKAFGMKSTNCFRAKAMAVYKVKLITPEGHEHEFEAPDDAYILDSAETAGVELPYSCRAGACSTCAGLLLSGSVDQSDGSFLDEGQMEQGYVLTCVSYPTSDCVVHTHKESDLY</sequence>
<comment type="function">
    <text evidence="9">Ferredoxins are iron-sulfur proteins that transfer electrons in a wide variety of metabolic reactions.</text>
</comment>
<keyword evidence="5 9" id="KW-0479">Metal-binding</keyword>
<comment type="subcellular location">
    <subcellularLocation>
        <location evidence="1 9">Plastid</location>
        <location evidence="1 9">Chloroplast</location>
    </subcellularLocation>
</comment>
<dbReference type="FunFam" id="3.10.20.30:FF:000014">
    <property type="entry name" value="Ferredoxin"/>
    <property type="match status" value="1"/>
</dbReference>
<feature type="non-terminal residue" evidence="11">
    <location>
        <position position="1"/>
    </location>
</feature>
<dbReference type="InterPro" id="IPR036010">
    <property type="entry name" value="2Fe-2S_ferredoxin-like_sf"/>
</dbReference>
<keyword evidence="3 9" id="KW-0813">Transport</keyword>
<evidence type="ECO:0000256" key="3">
    <source>
        <dbReference type="ARBA" id="ARBA00022448"/>
    </source>
</evidence>
<dbReference type="PANTHER" id="PTHR43112">
    <property type="entry name" value="FERREDOXIN"/>
    <property type="match status" value="1"/>
</dbReference>
<dbReference type="GO" id="GO:0051537">
    <property type="term" value="F:2 iron, 2 sulfur cluster binding"/>
    <property type="evidence" value="ECO:0007669"/>
    <property type="project" value="UniProtKB-KW"/>
</dbReference>
<protein>
    <recommendedName>
        <fullName evidence="9">Ferredoxin</fullName>
    </recommendedName>
</protein>
<keyword evidence="7 9" id="KW-0408">Iron</keyword>
<keyword evidence="8 9" id="KW-0411">Iron-sulfur</keyword>
<dbReference type="NCBIfam" id="TIGR02008">
    <property type="entry name" value="fdx_plant"/>
    <property type="match status" value="1"/>
</dbReference>
<reference evidence="11" key="1">
    <citation type="submission" date="2015-07" db="EMBL/GenBank/DDBJ databases">
        <title>Transcriptome Assembly of Anthurium amnicola.</title>
        <authorList>
            <person name="Suzuki J."/>
        </authorList>
    </citation>
    <scope>NUCLEOTIDE SEQUENCE</scope>
</reference>
<dbReference type="Gene3D" id="3.10.20.30">
    <property type="match status" value="1"/>
</dbReference>
<evidence type="ECO:0000256" key="2">
    <source>
        <dbReference type="ARBA" id="ARBA00007874"/>
    </source>
</evidence>
<dbReference type="InterPro" id="IPR001041">
    <property type="entry name" value="2Fe-2S_ferredoxin-type"/>
</dbReference>
<evidence type="ECO:0000256" key="7">
    <source>
        <dbReference type="ARBA" id="ARBA00023004"/>
    </source>
</evidence>
<organism evidence="11">
    <name type="scientific">Anthurium amnicola</name>
    <dbReference type="NCBI Taxonomy" id="1678845"/>
    <lineage>
        <taxon>Eukaryota</taxon>
        <taxon>Viridiplantae</taxon>
        <taxon>Streptophyta</taxon>
        <taxon>Embryophyta</taxon>
        <taxon>Tracheophyta</taxon>
        <taxon>Spermatophyta</taxon>
        <taxon>Magnoliopsida</taxon>
        <taxon>Liliopsida</taxon>
        <taxon>Araceae</taxon>
        <taxon>Pothoideae</taxon>
        <taxon>Potheae</taxon>
        <taxon>Anthurium</taxon>
    </lineage>
</organism>
<evidence type="ECO:0000259" key="10">
    <source>
        <dbReference type="PROSITE" id="PS51085"/>
    </source>
</evidence>
<proteinExistence type="inferred from homology"/>
<dbReference type="GO" id="GO:0009055">
    <property type="term" value="F:electron transfer activity"/>
    <property type="evidence" value="ECO:0007669"/>
    <property type="project" value="InterPro"/>
</dbReference>
<evidence type="ECO:0000256" key="6">
    <source>
        <dbReference type="ARBA" id="ARBA00022982"/>
    </source>
</evidence>
<comment type="cofactor">
    <cofactor evidence="9">
        <name>[2Fe-2S] cluster</name>
        <dbReference type="ChEBI" id="CHEBI:190135"/>
    </cofactor>
    <text evidence="9">Binds 1 [2Fe-2S] cluster.</text>
</comment>
<dbReference type="SUPFAM" id="SSF54292">
    <property type="entry name" value="2Fe-2S ferredoxin-like"/>
    <property type="match status" value="1"/>
</dbReference>
<feature type="domain" description="2Fe-2S ferredoxin-type" evidence="10">
    <location>
        <begin position="129"/>
        <end position="220"/>
    </location>
</feature>
<keyword evidence="6 9" id="KW-0249">Electron transport</keyword>
<dbReference type="PANTHER" id="PTHR43112:SF30">
    <property type="entry name" value="FERREDOXIN-3, CHLOROPLASTIC"/>
    <property type="match status" value="1"/>
</dbReference>
<dbReference type="PROSITE" id="PS00197">
    <property type="entry name" value="2FE2S_FER_1"/>
    <property type="match status" value="1"/>
</dbReference>
<dbReference type="InterPro" id="IPR012675">
    <property type="entry name" value="Beta-grasp_dom_sf"/>
</dbReference>
<accession>A0A1D1ZFJ7</accession>
<evidence type="ECO:0000256" key="5">
    <source>
        <dbReference type="ARBA" id="ARBA00022723"/>
    </source>
</evidence>
<dbReference type="CDD" id="cd00207">
    <property type="entry name" value="fer2"/>
    <property type="match status" value="1"/>
</dbReference>
<evidence type="ECO:0000256" key="8">
    <source>
        <dbReference type="ARBA" id="ARBA00023014"/>
    </source>
</evidence>
<evidence type="ECO:0000256" key="4">
    <source>
        <dbReference type="ARBA" id="ARBA00022714"/>
    </source>
</evidence>
<comment type="similarity">
    <text evidence="2 9">Belongs to the 2Fe2S plant-type ferredoxin family.</text>
</comment>